<keyword evidence="1" id="KW-0560">Oxidoreductase</keyword>
<dbReference type="GO" id="GO:0016491">
    <property type="term" value="F:oxidoreductase activity"/>
    <property type="evidence" value="ECO:0007669"/>
    <property type="project" value="UniProtKB-KW"/>
</dbReference>
<protein>
    <submittedName>
        <fullName evidence="3">Heterodisulfide reductase, subunit B</fullName>
    </submittedName>
</protein>
<feature type="domain" description="Cysteine-rich" evidence="2">
    <location>
        <begin position="5"/>
        <end position="85"/>
    </location>
</feature>
<dbReference type="STRING" id="387631.Asulf_01079"/>
<dbReference type="InterPro" id="IPR004017">
    <property type="entry name" value="Cys_rich_dom"/>
</dbReference>
<accession>N0BLK0</accession>
<feature type="domain" description="Cysteine-rich" evidence="2">
    <location>
        <begin position="148"/>
        <end position="240"/>
    </location>
</feature>
<dbReference type="PANTHER" id="PTHR42947:SF1">
    <property type="entry name" value="COB--COM HETERODISULFIDE REDUCTASE SUBUNIT B 1"/>
    <property type="match status" value="1"/>
</dbReference>
<dbReference type="GeneID" id="15392720"/>
<evidence type="ECO:0000259" key="2">
    <source>
        <dbReference type="Pfam" id="PF02754"/>
    </source>
</evidence>
<dbReference type="EMBL" id="CP005290">
    <property type="protein sequence ID" value="AGK61080.1"/>
    <property type="molecule type" value="Genomic_DNA"/>
</dbReference>
<evidence type="ECO:0000256" key="1">
    <source>
        <dbReference type="ARBA" id="ARBA00023002"/>
    </source>
</evidence>
<dbReference type="RefSeq" id="WP_015590678.1">
    <property type="nucleotide sequence ID" value="NC_021169.1"/>
</dbReference>
<dbReference type="InterPro" id="IPR051278">
    <property type="entry name" value="HdrB/HdrD_reductase"/>
</dbReference>
<dbReference type="Gene3D" id="1.20.1050.140">
    <property type="match status" value="1"/>
</dbReference>
<proteinExistence type="predicted"/>
<dbReference type="Proteomes" id="UP000013307">
    <property type="component" value="Chromosome"/>
</dbReference>
<sequence>MKFGLFLGCNIPLRRPDLEVALRYVYPKLGVELVDLEGASCCPTWGTMPSVDLAGWCSVSARNMCIAEEKGVDILTVCGSCYGSLSETRHKLLHDARLRDEVNRMLGEIGKEWRGTSQIRHGVWILYKDIGLEKIRKSLKYTLDGLTIAVQPGCHFLWPSEVYVDKERNPFRPRVLIELCEAMGAKAPDYSTITDCCGTGGLRSTNLEKSLKLFERKIKSIKEEVDPDLVVTSCSSCLLQYDGSVKTLKDKGRINFEIPTLHIVQLLAICLGANPDQVAGLAVTSPEEVIKKIRGEE</sequence>
<dbReference type="PANTHER" id="PTHR42947">
    <property type="entry name" value="COB--COM HETERODISULFIDE REDUCTASE SUBUNIT B 1"/>
    <property type="match status" value="1"/>
</dbReference>
<dbReference type="AlphaFoldDB" id="N0BLK0"/>
<dbReference type="Pfam" id="PF02754">
    <property type="entry name" value="CCG"/>
    <property type="match status" value="2"/>
</dbReference>
<dbReference type="HOGENOM" id="CLU_052147_1_0_2"/>
<keyword evidence="4" id="KW-1185">Reference proteome</keyword>
<dbReference type="KEGG" id="ast:Asulf_01079"/>
<evidence type="ECO:0000313" key="3">
    <source>
        <dbReference type="EMBL" id="AGK61080.1"/>
    </source>
</evidence>
<organism evidence="3 4">
    <name type="scientific">Archaeoglobus sulfaticallidus PM70-1</name>
    <dbReference type="NCBI Taxonomy" id="387631"/>
    <lineage>
        <taxon>Archaea</taxon>
        <taxon>Methanobacteriati</taxon>
        <taxon>Methanobacteriota</taxon>
        <taxon>Archaeoglobi</taxon>
        <taxon>Archaeoglobales</taxon>
        <taxon>Archaeoglobaceae</taxon>
        <taxon>Archaeoglobus</taxon>
    </lineage>
</organism>
<evidence type="ECO:0000313" key="4">
    <source>
        <dbReference type="Proteomes" id="UP000013307"/>
    </source>
</evidence>
<name>N0BLK0_9EURY</name>
<dbReference type="eggNOG" id="arCOG00338">
    <property type="taxonomic scope" value="Archaea"/>
</dbReference>
<gene>
    <name evidence="3" type="ORF">Asulf_01079</name>
</gene>
<reference evidence="3 4" key="1">
    <citation type="journal article" date="2013" name="Genome Announc.">
        <title>Complete Genome Sequence of the Thermophilic and Facultatively Chemolithoautotrophic Sulfate Reducer Archaeoglobus sulfaticallidus Strain PM70-1T.</title>
        <authorList>
            <person name="Stokke R."/>
            <person name="Hocking W.P."/>
            <person name="Steinsbu B.O."/>
            <person name="Steen I.H."/>
        </authorList>
    </citation>
    <scope>NUCLEOTIDE SEQUENCE [LARGE SCALE GENOMIC DNA]</scope>
    <source>
        <strain evidence="3">PM70-1</strain>
    </source>
</reference>